<dbReference type="RefSeq" id="WP_106308765.1">
    <property type="nucleotide sequence ID" value="NZ_PVWO01000306.1"/>
</dbReference>
<evidence type="ECO:0000259" key="1">
    <source>
        <dbReference type="Pfam" id="PF09383"/>
    </source>
</evidence>
<dbReference type="InterPro" id="IPR045865">
    <property type="entry name" value="ACT-like_dom_sf"/>
</dbReference>
<proteinExistence type="predicted"/>
<reference evidence="2 3" key="1">
    <citation type="submission" date="2018-03" db="EMBL/GenBank/DDBJ databases">
        <title>The ancient ancestry and fast evolution of plastids.</title>
        <authorList>
            <person name="Moore K.R."/>
            <person name="Magnabosco C."/>
            <person name="Momper L."/>
            <person name="Gold D.A."/>
            <person name="Bosak T."/>
            <person name="Fournier G.P."/>
        </authorList>
    </citation>
    <scope>NUCLEOTIDE SEQUENCE [LARGE SCALE GENOMIC DNA]</scope>
    <source>
        <strain evidence="2 3">CCALA 037</strain>
    </source>
</reference>
<dbReference type="InterPro" id="IPR018449">
    <property type="entry name" value="NIL_domain"/>
</dbReference>
<dbReference type="Pfam" id="PF09383">
    <property type="entry name" value="NIL"/>
    <property type="match status" value="1"/>
</dbReference>
<keyword evidence="3" id="KW-1185">Reference proteome</keyword>
<dbReference type="OrthoDB" id="457861at2"/>
<accession>A0A2T1G7F2</accession>
<dbReference type="AlphaFoldDB" id="A0A2T1G7F2"/>
<gene>
    <name evidence="2" type="ORF">C7B77_19770</name>
</gene>
<comment type="caution">
    <text evidence="2">The sequence shown here is derived from an EMBL/GenBank/DDBJ whole genome shotgun (WGS) entry which is preliminary data.</text>
</comment>
<protein>
    <submittedName>
        <fullName evidence="2">ABC transporter</fullName>
    </submittedName>
</protein>
<dbReference type="SUPFAM" id="SSF55021">
    <property type="entry name" value="ACT-like"/>
    <property type="match status" value="1"/>
</dbReference>
<dbReference type="EMBL" id="PVWO01000306">
    <property type="protein sequence ID" value="PSB53171.1"/>
    <property type="molecule type" value="Genomic_DNA"/>
</dbReference>
<evidence type="ECO:0000313" key="2">
    <source>
        <dbReference type="EMBL" id="PSB53171.1"/>
    </source>
</evidence>
<evidence type="ECO:0000313" key="3">
    <source>
        <dbReference type="Proteomes" id="UP000238937"/>
    </source>
</evidence>
<name>A0A2T1G7F2_9CYAN</name>
<dbReference type="Proteomes" id="UP000238937">
    <property type="component" value="Unassembled WGS sequence"/>
</dbReference>
<sequence>MPDLSLNESPAKVLQSIDINIPQQLYQEPVLSKLIGNYHLIVNFRAAILDRKATGGGWFYLNLEGDPQDIENALKDLQELGVEVFAHHGSVPLVLENIE</sequence>
<feature type="domain" description="NIL" evidence="1">
    <location>
        <begin position="17"/>
        <end position="84"/>
    </location>
</feature>
<dbReference type="Gene3D" id="3.30.70.260">
    <property type="match status" value="1"/>
</dbReference>
<organism evidence="2 3">
    <name type="scientific">Chamaesiphon polymorphus CCALA 037</name>
    <dbReference type="NCBI Taxonomy" id="2107692"/>
    <lineage>
        <taxon>Bacteria</taxon>
        <taxon>Bacillati</taxon>
        <taxon>Cyanobacteriota</taxon>
        <taxon>Cyanophyceae</taxon>
        <taxon>Gomontiellales</taxon>
        <taxon>Chamaesiphonaceae</taxon>
        <taxon>Chamaesiphon</taxon>
    </lineage>
</organism>